<dbReference type="OrthoDB" id="3556912at2759"/>
<reference evidence="2 3" key="1">
    <citation type="submission" date="2017-12" db="EMBL/GenBank/DDBJ databases">
        <title>Comparative genomics of Botrytis spp.</title>
        <authorList>
            <person name="Valero-Jimenez C.A."/>
            <person name="Tapia P."/>
            <person name="Veloso J."/>
            <person name="Silva-Moreno E."/>
            <person name="Staats M."/>
            <person name="Valdes J.H."/>
            <person name="Van Kan J.A.L."/>
        </authorList>
    </citation>
    <scope>NUCLEOTIDE SEQUENCE [LARGE SCALE GENOMIC DNA]</scope>
    <source>
        <strain evidence="2 3">MUCL11595</strain>
    </source>
</reference>
<proteinExistence type="predicted"/>
<gene>
    <name evidence="2" type="ORF">BCON_0245g00100</name>
</gene>
<feature type="compositionally biased region" description="Basic and acidic residues" evidence="1">
    <location>
        <begin position="58"/>
        <end position="73"/>
    </location>
</feature>
<keyword evidence="3" id="KW-1185">Reference proteome</keyword>
<accession>A0A4Z1HI89</accession>
<name>A0A4Z1HI89_9HELO</name>
<dbReference type="Proteomes" id="UP000297527">
    <property type="component" value="Unassembled WGS sequence"/>
</dbReference>
<protein>
    <submittedName>
        <fullName evidence="2">Uncharacterized protein</fullName>
    </submittedName>
</protein>
<sequence length="90" mass="9928">MMQTRGKLLKQVMRILVAALGMKMELITSDAHTRRSSRNGGVITTNHPAKNTKKKTDKKTDKKGGDSAGERKGSRFRGALSDLRSKVMRG</sequence>
<evidence type="ECO:0000256" key="1">
    <source>
        <dbReference type="SAM" id="MobiDB-lite"/>
    </source>
</evidence>
<evidence type="ECO:0000313" key="3">
    <source>
        <dbReference type="Proteomes" id="UP000297527"/>
    </source>
</evidence>
<dbReference type="EMBL" id="PQXN01000244">
    <property type="protein sequence ID" value="TGO48281.1"/>
    <property type="molecule type" value="Genomic_DNA"/>
</dbReference>
<comment type="caution">
    <text evidence="2">The sequence shown here is derived from an EMBL/GenBank/DDBJ whole genome shotgun (WGS) entry which is preliminary data.</text>
</comment>
<feature type="compositionally biased region" description="Polar residues" evidence="1">
    <location>
        <begin position="38"/>
        <end position="49"/>
    </location>
</feature>
<evidence type="ECO:0000313" key="2">
    <source>
        <dbReference type="EMBL" id="TGO48281.1"/>
    </source>
</evidence>
<organism evidence="2 3">
    <name type="scientific">Botryotinia convoluta</name>
    <dbReference type="NCBI Taxonomy" id="54673"/>
    <lineage>
        <taxon>Eukaryota</taxon>
        <taxon>Fungi</taxon>
        <taxon>Dikarya</taxon>
        <taxon>Ascomycota</taxon>
        <taxon>Pezizomycotina</taxon>
        <taxon>Leotiomycetes</taxon>
        <taxon>Helotiales</taxon>
        <taxon>Sclerotiniaceae</taxon>
        <taxon>Botryotinia</taxon>
    </lineage>
</organism>
<feature type="region of interest" description="Disordered" evidence="1">
    <location>
        <begin position="29"/>
        <end position="90"/>
    </location>
</feature>
<dbReference type="AlphaFoldDB" id="A0A4Z1HI89"/>